<gene>
    <name evidence="1" type="ORF">EQY75_00655</name>
</gene>
<organism evidence="1 2">
    <name type="scientific">Muriicola soli</name>
    <dbReference type="NCBI Taxonomy" id="2507538"/>
    <lineage>
        <taxon>Bacteria</taxon>
        <taxon>Pseudomonadati</taxon>
        <taxon>Bacteroidota</taxon>
        <taxon>Flavobacteriia</taxon>
        <taxon>Flavobacteriales</taxon>
        <taxon>Flavobacteriaceae</taxon>
        <taxon>Muriicola</taxon>
    </lineage>
</organism>
<dbReference type="AlphaFoldDB" id="A0A411E6P0"/>
<evidence type="ECO:0000313" key="2">
    <source>
        <dbReference type="Proteomes" id="UP000290889"/>
    </source>
</evidence>
<accession>A0A411E6P0</accession>
<protein>
    <submittedName>
        <fullName evidence="1">Uncharacterized protein</fullName>
    </submittedName>
</protein>
<dbReference type="KEGG" id="mur:EQY75_00655"/>
<reference evidence="1 2" key="1">
    <citation type="submission" date="2019-01" db="EMBL/GenBank/DDBJ databases">
        <title>Muriicola soli sp. nov., isolated from soil.</title>
        <authorList>
            <person name="Kang H.J."/>
            <person name="Kim S.B."/>
        </authorList>
    </citation>
    <scope>NUCLEOTIDE SEQUENCE [LARGE SCALE GENOMIC DNA]</scope>
    <source>
        <strain evidence="1 2">MMS17-SY002</strain>
    </source>
</reference>
<dbReference type="Proteomes" id="UP000290889">
    <property type="component" value="Chromosome"/>
</dbReference>
<dbReference type="EMBL" id="CP035544">
    <property type="protein sequence ID" value="QBA63194.1"/>
    <property type="molecule type" value="Genomic_DNA"/>
</dbReference>
<proteinExistence type="predicted"/>
<keyword evidence="2" id="KW-1185">Reference proteome</keyword>
<evidence type="ECO:0000313" key="1">
    <source>
        <dbReference type="EMBL" id="QBA63194.1"/>
    </source>
</evidence>
<dbReference type="RefSeq" id="WP_129601947.1">
    <property type="nucleotide sequence ID" value="NZ_CP035544.1"/>
</dbReference>
<sequence length="179" mass="20788">MNDLFKLLIFLFISTQSTFAQTISERTEAILKVEKILYNEFYLGTKCYTKTDISFNENDKSFVIKNEMFLGKDQNIVSTRSFYRDDIDLNSMVYDLYPAEDGLYFVTVNLKAKDRLIEVSIVEINRKEFPLPVSTSDYQDLLVLSPSGKSLPLPIALRFVENIKILFGVPSYNREKLYK</sequence>
<name>A0A411E6P0_9FLAO</name>